<keyword evidence="3" id="KW-1185">Reference proteome</keyword>
<organism evidence="2 3">
    <name type="scientific">Austropuccinia psidii MF-1</name>
    <dbReference type="NCBI Taxonomy" id="1389203"/>
    <lineage>
        <taxon>Eukaryota</taxon>
        <taxon>Fungi</taxon>
        <taxon>Dikarya</taxon>
        <taxon>Basidiomycota</taxon>
        <taxon>Pucciniomycotina</taxon>
        <taxon>Pucciniomycetes</taxon>
        <taxon>Pucciniales</taxon>
        <taxon>Sphaerophragmiaceae</taxon>
        <taxon>Austropuccinia</taxon>
    </lineage>
</organism>
<proteinExistence type="predicted"/>
<dbReference type="AlphaFoldDB" id="A0A9Q3JRH5"/>
<dbReference type="Proteomes" id="UP000765509">
    <property type="component" value="Unassembled WGS sequence"/>
</dbReference>
<evidence type="ECO:0000256" key="1">
    <source>
        <dbReference type="SAM" id="MobiDB-lite"/>
    </source>
</evidence>
<evidence type="ECO:0000313" key="3">
    <source>
        <dbReference type="Proteomes" id="UP000765509"/>
    </source>
</evidence>
<sequence length="244" mass="27289">MTCTLCTKRGIPCIRSLTTTDTCDACQKAHKKCLFVVRPFRPRGQRSSRPRHPCEDSFVVNDDETISKRKWTPGPQAGQRERFRTISPVPSSIDLSTPLLGHHPMVTSLLDLSKVIIRPMKDGNGKRTFKLGLIVTDGIQTPNLPCEQTPQQPTPSPSGTQWSEELFREHSQTKEPPIPGPSPLSQPPEDNTTREPEPEVAPTQSTEEPFGKSQFHFFNSTQLFLTPPLTISSLSRHSPLHNNH</sequence>
<evidence type="ECO:0008006" key="4">
    <source>
        <dbReference type="Google" id="ProtNLM"/>
    </source>
</evidence>
<gene>
    <name evidence="2" type="ORF">O181_105960</name>
</gene>
<evidence type="ECO:0000313" key="2">
    <source>
        <dbReference type="EMBL" id="MBW0566245.1"/>
    </source>
</evidence>
<accession>A0A9Q3JRH5</accession>
<feature type="region of interest" description="Disordered" evidence="1">
    <location>
        <begin position="142"/>
        <end position="214"/>
    </location>
</feature>
<dbReference type="EMBL" id="AVOT02078802">
    <property type="protein sequence ID" value="MBW0566245.1"/>
    <property type="molecule type" value="Genomic_DNA"/>
</dbReference>
<protein>
    <recommendedName>
        <fullName evidence="4">Zn(2)-C6 fungal-type domain-containing protein</fullName>
    </recommendedName>
</protein>
<feature type="compositionally biased region" description="Pro residues" evidence="1">
    <location>
        <begin position="176"/>
        <end position="186"/>
    </location>
</feature>
<comment type="caution">
    <text evidence="2">The sequence shown here is derived from an EMBL/GenBank/DDBJ whole genome shotgun (WGS) entry which is preliminary data.</text>
</comment>
<name>A0A9Q3JRH5_9BASI</name>
<reference evidence="2" key="1">
    <citation type="submission" date="2021-03" db="EMBL/GenBank/DDBJ databases">
        <title>Draft genome sequence of rust myrtle Austropuccinia psidii MF-1, a brazilian biotype.</title>
        <authorList>
            <person name="Quecine M.C."/>
            <person name="Pachon D.M.R."/>
            <person name="Bonatelli M.L."/>
            <person name="Correr F.H."/>
            <person name="Franceschini L.M."/>
            <person name="Leite T.F."/>
            <person name="Margarido G.R.A."/>
            <person name="Almeida C.A."/>
            <person name="Ferrarezi J.A."/>
            <person name="Labate C.A."/>
        </authorList>
    </citation>
    <scope>NUCLEOTIDE SEQUENCE</scope>
    <source>
        <strain evidence="2">MF-1</strain>
    </source>
</reference>